<gene>
    <name evidence="1" type="primary">nagD</name>
    <name evidence="1" type="ORF">ACWI_12960</name>
    <name evidence="2" type="ORF">FXB42_05135</name>
</gene>
<dbReference type="PANTHER" id="PTHR19288:SF46">
    <property type="entry name" value="HALOACID DEHALOGENASE-LIKE HYDROLASE DOMAIN-CONTAINING PROTEIN 2"/>
    <property type="match status" value="1"/>
</dbReference>
<dbReference type="RefSeq" id="WP_070370627.1">
    <property type="nucleotide sequence ID" value="NZ_CP097897.1"/>
</dbReference>
<proteinExistence type="predicted"/>
<keyword evidence="1" id="KW-0378">Hydrolase</keyword>
<dbReference type="EMBL" id="LKEU01000026">
    <property type="protein sequence ID" value="OFV71179.1"/>
    <property type="molecule type" value="Genomic_DNA"/>
</dbReference>
<dbReference type="AlphaFoldDB" id="A0A1F2PIL8"/>
<dbReference type="Gene3D" id="3.40.50.1000">
    <property type="entry name" value="HAD superfamily/HAD-like"/>
    <property type="match status" value="2"/>
</dbReference>
<dbReference type="GO" id="GO:0005737">
    <property type="term" value="C:cytoplasm"/>
    <property type="evidence" value="ECO:0007669"/>
    <property type="project" value="TreeGrafter"/>
</dbReference>
<organism evidence="1 3">
    <name type="scientific">Acetobacterium wieringae</name>
    <dbReference type="NCBI Taxonomy" id="52694"/>
    <lineage>
        <taxon>Bacteria</taxon>
        <taxon>Bacillati</taxon>
        <taxon>Bacillota</taxon>
        <taxon>Clostridia</taxon>
        <taxon>Eubacteriales</taxon>
        <taxon>Eubacteriaceae</taxon>
        <taxon>Acetobacterium</taxon>
    </lineage>
</organism>
<dbReference type="Pfam" id="PF13344">
    <property type="entry name" value="Hydrolase_6"/>
    <property type="match status" value="1"/>
</dbReference>
<name>A0A1F2PIL8_9FIRM</name>
<dbReference type="EC" id="3.1.3.5" evidence="1"/>
<evidence type="ECO:0000313" key="1">
    <source>
        <dbReference type="EMBL" id="OFV71179.1"/>
    </source>
</evidence>
<dbReference type="InterPro" id="IPR006357">
    <property type="entry name" value="HAD-SF_hydro_IIA"/>
</dbReference>
<evidence type="ECO:0000313" key="3">
    <source>
        <dbReference type="Proteomes" id="UP000176244"/>
    </source>
</evidence>
<protein>
    <submittedName>
        <fullName evidence="2">HAD family hydrolase</fullName>
    </submittedName>
    <submittedName>
        <fullName evidence="1">Ribonucleotide monophosphatase NagD</fullName>
        <ecNumber evidence="1">3.1.3.5</ecNumber>
    </submittedName>
</protein>
<dbReference type="Pfam" id="PF13242">
    <property type="entry name" value="Hydrolase_like"/>
    <property type="match status" value="1"/>
</dbReference>
<dbReference type="InterPro" id="IPR023214">
    <property type="entry name" value="HAD_sf"/>
</dbReference>
<dbReference type="SUPFAM" id="SSF56784">
    <property type="entry name" value="HAD-like"/>
    <property type="match status" value="1"/>
</dbReference>
<dbReference type="InterPro" id="IPR036412">
    <property type="entry name" value="HAD-like_sf"/>
</dbReference>
<accession>A0A1F2PIL8</accession>
<dbReference type="OrthoDB" id="9810449at2"/>
<dbReference type="Proteomes" id="UP000176244">
    <property type="component" value="Unassembled WGS sequence"/>
</dbReference>
<evidence type="ECO:0000313" key="4">
    <source>
        <dbReference type="Proteomes" id="UP000322619"/>
    </source>
</evidence>
<dbReference type="GO" id="GO:0008253">
    <property type="term" value="F:5'-nucleotidase activity"/>
    <property type="evidence" value="ECO:0007669"/>
    <property type="project" value="UniProtKB-EC"/>
</dbReference>
<evidence type="ECO:0000313" key="2">
    <source>
        <dbReference type="EMBL" id="TYC87264.1"/>
    </source>
</evidence>
<dbReference type="PANTHER" id="PTHR19288">
    <property type="entry name" value="4-NITROPHENYLPHOSPHATASE-RELATED"/>
    <property type="match status" value="1"/>
</dbReference>
<sequence length="267" mass="29404">MNEELLALIKDKKGFICDMDGVIYHGNRLLPGVKEFVNWLYAEDKNFLFLTNSSERSPIELKEKLARLGLEIDESHFYTSALATAKFLKDQSPGCSAYVIGEPGLVNALYDVEITMNDVDPDYVVFGETRSYNYESVMRAVKLIQKGAKLIATNPDLTGPTEEGIVPACRALVAPIELATGKEAYYVGKPNPLMMRTGIKRLGVHSDDALIIGDRMDTDIIAGIESGLTTFLVLSGVSTRDTVKQFPYRPNYILTGIDEIVAGLGLQ</sequence>
<reference evidence="2 4" key="2">
    <citation type="submission" date="2019-08" db="EMBL/GenBank/DDBJ databases">
        <title>Isolation and enrichment of carboxydotrophic bacteria from anaerobic sludge for the production of bio-based chemicals from syngas.</title>
        <authorList>
            <person name="Antares A.L."/>
            <person name="Moreira J."/>
            <person name="Diender M."/>
            <person name="Parshina S.N."/>
            <person name="Stams A.J.M."/>
            <person name="Alves M."/>
            <person name="Alves J.I."/>
            <person name="Sousa D.Z."/>
        </authorList>
    </citation>
    <scope>NUCLEOTIDE SEQUENCE [LARGE SCALE GENOMIC DNA]</scope>
    <source>
        <strain evidence="2 4">JM</strain>
    </source>
</reference>
<dbReference type="NCBIfam" id="TIGR01460">
    <property type="entry name" value="HAD-SF-IIA"/>
    <property type="match status" value="1"/>
</dbReference>
<dbReference type="CDD" id="cd07530">
    <property type="entry name" value="HAD_Pase_UmpH-like"/>
    <property type="match status" value="1"/>
</dbReference>
<comment type="caution">
    <text evidence="1">The sequence shown here is derived from an EMBL/GenBank/DDBJ whole genome shotgun (WGS) entry which is preliminary data.</text>
</comment>
<dbReference type="Proteomes" id="UP000322619">
    <property type="component" value="Unassembled WGS sequence"/>
</dbReference>
<dbReference type="STRING" id="52694.ACWI_12960"/>
<reference evidence="1 3" key="1">
    <citation type="submission" date="2015-09" db="EMBL/GenBank/DDBJ databases">
        <title>Genome sequence of Acetobacterium wieringae DSM 1911.</title>
        <authorList>
            <person name="Poehlein A."/>
            <person name="Bengelsdorf F.R."/>
            <person name="Schiel-Bengelsdorf B."/>
            <person name="Duerre P."/>
            <person name="Daniel R."/>
        </authorList>
    </citation>
    <scope>NUCLEOTIDE SEQUENCE [LARGE SCALE GENOMIC DNA]</scope>
    <source>
        <strain evidence="1 3">DSM 1911</strain>
    </source>
</reference>
<dbReference type="EMBL" id="VSLA01000006">
    <property type="protein sequence ID" value="TYC87264.1"/>
    <property type="molecule type" value="Genomic_DNA"/>
</dbReference>